<evidence type="ECO:0000313" key="7">
    <source>
        <dbReference type="Proteomes" id="UP001334248"/>
    </source>
</evidence>
<comment type="caution">
    <text evidence="6">The sequence shown here is derived from an EMBL/GenBank/DDBJ whole genome shotgun (WGS) entry which is preliminary data.</text>
</comment>
<feature type="compositionally biased region" description="Acidic residues" evidence="4">
    <location>
        <begin position="77"/>
        <end position="101"/>
    </location>
</feature>
<dbReference type="Pfam" id="PF02854">
    <property type="entry name" value="MIF4G"/>
    <property type="match status" value="1"/>
</dbReference>
<sequence length="855" mass="95546">MSRPKSQRKGPQLPLALQQKLGLPQNNKRQRTQISDRKQKRQEDRRRPQAPPRQDRPAKPGLHHGYKKATVVAQQDIEAEISDDEEESFGEDDLEDLEEPEFLQQPVSMKKFEKRVPTQRSPTPSASPSPAPSLDDDSDSLSRGSREYSPEIVLDAGSRTFKDKQAEEDEEILALEKKLGMKSKQKKQVFDDGYDDILGELDDVVDSKKRKREGRDWLEQKRRKVQGPEEEAEEVDMDGVSASEVDDPEDGGDSFEGFEEEAGSDTSSARSEPAKKKTRENPYIAPAPVNGTSTEKYIPPSRRKPPETDTAKLEKLRRQAQGSLNKLSEANIISIVDEFDKLYQTNPRQDVNTVLIDLLLTSFSDTSALQNTFIILHAAFITALYKILGPDFGAEIISKLVETFDRFHTNPAVTGKESLNLTSLLANLFTFGVVTSSLVYDHIRLLLSSFSEHSAELLLRTMRDCGPQLRSDDPTALKGIVQMMNEVTARMTSNDQPINIRTRVMMDTITDLKNNKIRQATNAAGATGEHLTRMRKALGTLNTRQLRATEPLGITRSDILNSDKKGKWWLVGASWKGNGQHHQQAVQPQPSSNPTTITSTTPNKPPPNDPTDLSIDYPSLFTTLHLPTPIHRAIFTALTSAEDPTDALARISKLRLTRKQELEIAPVILRAVRAEQTYNPYYGVLSKSLLRERRYKMSFGIALWKFFGVIGERQDEDEDDDDEMVSRGDDVSASEIANVARMYAYLVSRGCLKLDVLKTLNIGFTGENATLFLEVLFVALLTDSKDKVAEHKAVELFSGVEARQAKAVGFFLRKVVRGSDLVAGKKEREKVKKGVKMAVAALAALERDGDDMEGE</sequence>
<gene>
    <name evidence="6" type="primary">SGD1</name>
    <name evidence="6" type="ORF">PMZ80_004856</name>
</gene>
<dbReference type="InterPro" id="IPR003891">
    <property type="entry name" value="Initiation_fac_eIF4g_MI"/>
</dbReference>
<proteinExistence type="inferred from homology"/>
<dbReference type="InterPro" id="IPR050781">
    <property type="entry name" value="CWC22_splicing_factor"/>
</dbReference>
<dbReference type="PROSITE" id="PS51366">
    <property type="entry name" value="MI"/>
    <property type="match status" value="1"/>
</dbReference>
<feature type="compositionally biased region" description="Acidic residues" evidence="4">
    <location>
        <begin position="228"/>
        <end position="237"/>
    </location>
</feature>
<feature type="compositionally biased region" description="Acidic residues" evidence="4">
    <location>
        <begin position="244"/>
        <end position="263"/>
    </location>
</feature>
<dbReference type="Proteomes" id="UP001334248">
    <property type="component" value="Unassembled WGS sequence"/>
</dbReference>
<dbReference type="InterPro" id="IPR016024">
    <property type="entry name" value="ARM-type_fold"/>
</dbReference>
<dbReference type="PANTHER" id="PTHR18034:SF4">
    <property type="entry name" value="NUCLEOLAR MIF4G DOMAIN-CONTAINING PROTEIN 1"/>
    <property type="match status" value="1"/>
</dbReference>
<comment type="subcellular location">
    <subcellularLocation>
        <location evidence="1">Nucleus</location>
        <location evidence="1">Nucleolus</location>
    </subcellularLocation>
</comment>
<feature type="compositionally biased region" description="Basic and acidic residues" evidence="4">
    <location>
        <begin position="34"/>
        <end position="58"/>
    </location>
</feature>
<keyword evidence="3" id="KW-0539">Nucleus</keyword>
<dbReference type="InterPro" id="IPR003890">
    <property type="entry name" value="MIF4G-like_typ-3"/>
</dbReference>
<evidence type="ECO:0000313" key="6">
    <source>
        <dbReference type="EMBL" id="KAK5942293.1"/>
    </source>
</evidence>
<evidence type="ECO:0000256" key="4">
    <source>
        <dbReference type="SAM" id="MobiDB-lite"/>
    </source>
</evidence>
<dbReference type="SMART" id="SM00543">
    <property type="entry name" value="MIF4G"/>
    <property type="match status" value="1"/>
</dbReference>
<comment type="similarity">
    <text evidence="2">Belongs to the CWC22 family.</text>
</comment>
<feature type="compositionally biased region" description="Low complexity" evidence="4">
    <location>
        <begin position="588"/>
        <end position="602"/>
    </location>
</feature>
<dbReference type="SUPFAM" id="SSF48371">
    <property type="entry name" value="ARM repeat"/>
    <property type="match status" value="1"/>
</dbReference>
<evidence type="ECO:0000259" key="5">
    <source>
        <dbReference type="PROSITE" id="PS51366"/>
    </source>
</evidence>
<feature type="region of interest" description="Disordered" evidence="4">
    <location>
        <begin position="1"/>
        <end position="310"/>
    </location>
</feature>
<feature type="domain" description="MI" evidence="5">
    <location>
        <begin position="629"/>
        <end position="762"/>
    </location>
</feature>
<name>A0ABR0RPW4_9EURO</name>
<dbReference type="RefSeq" id="XP_064730383.1">
    <property type="nucleotide sequence ID" value="XM_064873279.1"/>
</dbReference>
<keyword evidence="7" id="KW-1185">Reference proteome</keyword>
<protein>
    <submittedName>
        <fullName evidence="6">Suppressor of glycerol defect</fullName>
    </submittedName>
</protein>
<dbReference type="GeneID" id="89998305"/>
<dbReference type="EMBL" id="JAVHJV010000005">
    <property type="protein sequence ID" value="KAK5942293.1"/>
    <property type="molecule type" value="Genomic_DNA"/>
</dbReference>
<evidence type="ECO:0000256" key="2">
    <source>
        <dbReference type="ARBA" id="ARBA00006856"/>
    </source>
</evidence>
<feature type="compositionally biased region" description="Acidic residues" evidence="4">
    <location>
        <begin position="192"/>
        <end position="204"/>
    </location>
</feature>
<organism evidence="6 7">
    <name type="scientific">Knufia obscura</name>
    <dbReference type="NCBI Taxonomy" id="1635080"/>
    <lineage>
        <taxon>Eukaryota</taxon>
        <taxon>Fungi</taxon>
        <taxon>Dikarya</taxon>
        <taxon>Ascomycota</taxon>
        <taxon>Pezizomycotina</taxon>
        <taxon>Eurotiomycetes</taxon>
        <taxon>Chaetothyriomycetidae</taxon>
        <taxon>Chaetothyriales</taxon>
        <taxon>Trichomeriaceae</taxon>
        <taxon>Knufia</taxon>
    </lineage>
</organism>
<dbReference type="Pfam" id="PF02847">
    <property type="entry name" value="MA3"/>
    <property type="match status" value="1"/>
</dbReference>
<evidence type="ECO:0000256" key="3">
    <source>
        <dbReference type="ARBA" id="ARBA00023242"/>
    </source>
</evidence>
<evidence type="ECO:0000256" key="1">
    <source>
        <dbReference type="ARBA" id="ARBA00004604"/>
    </source>
</evidence>
<reference evidence="6 7" key="1">
    <citation type="journal article" date="2023" name="Res Sq">
        <title>Genomic and morphological characterization of Knufia obscura isolated from the Mars 2020 spacecraft assembly facility.</title>
        <authorList>
            <person name="Chander A.M."/>
            <person name="Teixeira M.M."/>
            <person name="Singh N.K."/>
            <person name="Williams M.P."/>
            <person name="Parker C.W."/>
            <person name="Leo P."/>
            <person name="Stajich J.E."/>
            <person name="Torok T."/>
            <person name="Tighe S."/>
            <person name="Mason C.E."/>
            <person name="Venkateswaran K."/>
        </authorList>
    </citation>
    <scope>NUCLEOTIDE SEQUENCE [LARGE SCALE GENOMIC DNA]</scope>
    <source>
        <strain evidence="6 7">CCFEE 5817</strain>
    </source>
</reference>
<feature type="region of interest" description="Disordered" evidence="4">
    <location>
        <begin position="579"/>
        <end position="614"/>
    </location>
</feature>
<dbReference type="PANTHER" id="PTHR18034">
    <property type="entry name" value="CELL CYCLE CONTROL PROTEIN CWF22-RELATED"/>
    <property type="match status" value="1"/>
</dbReference>
<dbReference type="Gene3D" id="1.25.40.180">
    <property type="match status" value="1"/>
</dbReference>
<accession>A0ABR0RPW4</accession>